<dbReference type="Gene3D" id="3.40.50.150">
    <property type="entry name" value="Vaccinia Virus protein VP39"/>
    <property type="match status" value="1"/>
</dbReference>
<name>A0A0F9QUH6_9ZZZZ</name>
<dbReference type="PANTHER" id="PTHR45128:SF2">
    <property type="entry name" value="METHYLTRANSFERASE DOMAIN-CONTAINING PROTEIN"/>
    <property type="match status" value="1"/>
</dbReference>
<reference evidence="3" key="1">
    <citation type="journal article" date="2015" name="Nature">
        <title>Complex archaea that bridge the gap between prokaryotes and eukaryotes.</title>
        <authorList>
            <person name="Spang A."/>
            <person name="Saw J.H."/>
            <person name="Jorgensen S.L."/>
            <person name="Zaremba-Niedzwiedzka K."/>
            <person name="Martijn J."/>
            <person name="Lind A.E."/>
            <person name="van Eijk R."/>
            <person name="Schleper C."/>
            <person name="Guy L."/>
            <person name="Ettema T.J."/>
        </authorList>
    </citation>
    <scope>NUCLEOTIDE SEQUENCE</scope>
</reference>
<dbReference type="PANTHER" id="PTHR45128">
    <property type="entry name" value="METHYLTRANSFERASE TYPE 11"/>
    <property type="match status" value="1"/>
</dbReference>
<feature type="domain" description="Methyltransferase" evidence="1">
    <location>
        <begin position="171"/>
        <end position="286"/>
    </location>
</feature>
<protein>
    <submittedName>
        <fullName evidence="3">Uncharacterized protein</fullName>
    </submittedName>
</protein>
<dbReference type="Gene3D" id="1.10.10.10">
    <property type="entry name" value="Winged helix-like DNA-binding domain superfamily/Winged helix DNA-binding domain"/>
    <property type="match status" value="1"/>
</dbReference>
<dbReference type="Pfam" id="PF13847">
    <property type="entry name" value="Methyltransf_31"/>
    <property type="match status" value="1"/>
</dbReference>
<dbReference type="InterPro" id="IPR036390">
    <property type="entry name" value="WH_DNA-bd_sf"/>
</dbReference>
<evidence type="ECO:0000313" key="3">
    <source>
        <dbReference type="EMBL" id="KKN40672.1"/>
    </source>
</evidence>
<dbReference type="InterPro" id="IPR036388">
    <property type="entry name" value="WH-like_DNA-bd_sf"/>
</dbReference>
<dbReference type="CDD" id="cd02440">
    <property type="entry name" value="AdoMet_MTases"/>
    <property type="match status" value="1"/>
</dbReference>
<proteinExistence type="predicted"/>
<comment type="caution">
    <text evidence="3">The sequence shown here is derived from an EMBL/GenBank/DDBJ whole genome shotgun (WGS) entry which is preliminary data.</text>
</comment>
<evidence type="ECO:0000259" key="1">
    <source>
        <dbReference type="Pfam" id="PF13847"/>
    </source>
</evidence>
<dbReference type="Pfam" id="PF21320">
    <property type="entry name" value="WHD_Rv2258c"/>
    <property type="match status" value="1"/>
</dbReference>
<organism evidence="3">
    <name type="scientific">marine sediment metagenome</name>
    <dbReference type="NCBI Taxonomy" id="412755"/>
    <lineage>
        <taxon>unclassified sequences</taxon>
        <taxon>metagenomes</taxon>
        <taxon>ecological metagenomes</taxon>
    </lineage>
</organism>
<sequence length="351" mass="38011">MELNEEKLNQLLGKVVTEMGAAANGPLVMLGDKLGLYKCLAQSGPMNSTELADETNTAERYVREWLSAQAASGYVTYHAESKSFSMTPEQAAVFGNPESPVFMGGAFYSVTSVYQDAPKMETAFKTGEGVAWGDHSNCLFCGTEKFFSPSYEANLISQWIPSLEGVEEKLKTGAKVADIGCGYAASTIIMAKAYPNSTFIGYDYHDKSIEHAKQKAKAEGLNNVSFEVSTAKSFPGENYDLIMFFDCLHDMGDPVGACAHVKQALKPDGTCMIVEPFANDALEENLNPVGRAFYAFSTTLCTPCSLNQEVGLALGAQAGEKRLREVATSGGFSRFRRATETPFNLILEARA</sequence>
<feature type="domain" description="S-adenosylmethionine-dependent methyltransferase Rv2258c-like winged HTH" evidence="2">
    <location>
        <begin position="27"/>
        <end position="93"/>
    </location>
</feature>
<accession>A0A0F9QUH6</accession>
<dbReference type="InterPro" id="IPR053173">
    <property type="entry name" value="SAM-binding_MTase"/>
</dbReference>
<evidence type="ECO:0000259" key="2">
    <source>
        <dbReference type="Pfam" id="PF21320"/>
    </source>
</evidence>
<dbReference type="EMBL" id="LAZR01001690">
    <property type="protein sequence ID" value="KKN40672.1"/>
    <property type="molecule type" value="Genomic_DNA"/>
</dbReference>
<dbReference type="AlphaFoldDB" id="A0A0F9QUH6"/>
<dbReference type="InterPro" id="IPR029063">
    <property type="entry name" value="SAM-dependent_MTases_sf"/>
</dbReference>
<dbReference type="InterPro" id="IPR025714">
    <property type="entry name" value="Methyltranfer_dom"/>
</dbReference>
<gene>
    <name evidence="3" type="ORF">LCGC14_0731010</name>
</gene>
<dbReference type="InterPro" id="IPR048711">
    <property type="entry name" value="WHD_Rv2258c"/>
</dbReference>
<dbReference type="SUPFAM" id="SSF53335">
    <property type="entry name" value="S-adenosyl-L-methionine-dependent methyltransferases"/>
    <property type="match status" value="1"/>
</dbReference>
<dbReference type="SUPFAM" id="SSF46785">
    <property type="entry name" value="Winged helix' DNA-binding domain"/>
    <property type="match status" value="1"/>
</dbReference>